<accession>A0ABX8U186</accession>
<organism evidence="3 4">
    <name type="scientific">Nonomuraea coxensis DSM 45129</name>
    <dbReference type="NCBI Taxonomy" id="1122611"/>
    <lineage>
        <taxon>Bacteria</taxon>
        <taxon>Bacillati</taxon>
        <taxon>Actinomycetota</taxon>
        <taxon>Actinomycetes</taxon>
        <taxon>Streptosporangiales</taxon>
        <taxon>Streptosporangiaceae</taxon>
        <taxon>Nonomuraea</taxon>
    </lineage>
</organism>
<dbReference type="InterPro" id="IPR011008">
    <property type="entry name" value="Dimeric_a/b-barrel"/>
</dbReference>
<dbReference type="PANTHER" id="PTHR35174:SF3">
    <property type="entry name" value="BLL7171 PROTEIN"/>
    <property type="match status" value="1"/>
</dbReference>
<evidence type="ECO:0000259" key="2">
    <source>
        <dbReference type="Pfam" id="PF03795"/>
    </source>
</evidence>
<dbReference type="Gene3D" id="3.30.70.1060">
    <property type="entry name" value="Dimeric alpha+beta barrel"/>
    <property type="match status" value="1"/>
</dbReference>
<evidence type="ECO:0000256" key="1">
    <source>
        <dbReference type="ARBA" id="ARBA00007689"/>
    </source>
</evidence>
<evidence type="ECO:0000313" key="3">
    <source>
        <dbReference type="EMBL" id="QYC40899.1"/>
    </source>
</evidence>
<feature type="domain" description="YCII-related" evidence="2">
    <location>
        <begin position="1"/>
        <end position="111"/>
    </location>
</feature>
<dbReference type="Pfam" id="PF03795">
    <property type="entry name" value="YCII"/>
    <property type="match status" value="1"/>
</dbReference>
<dbReference type="EMBL" id="CP068985">
    <property type="protein sequence ID" value="QYC40899.1"/>
    <property type="molecule type" value="Genomic_DNA"/>
</dbReference>
<dbReference type="InterPro" id="IPR005545">
    <property type="entry name" value="YCII"/>
</dbReference>
<dbReference type="PANTHER" id="PTHR35174">
    <property type="entry name" value="BLL7171 PROTEIN-RELATED"/>
    <property type="match status" value="1"/>
</dbReference>
<dbReference type="RefSeq" id="WP_020547893.1">
    <property type="nucleotide sequence ID" value="NZ_CP068985.1"/>
</dbReference>
<dbReference type="Proteomes" id="UP000824681">
    <property type="component" value="Chromosome"/>
</dbReference>
<protein>
    <submittedName>
        <fullName evidence="3">YCII-related domain protein</fullName>
    </submittedName>
</protein>
<evidence type="ECO:0000313" key="4">
    <source>
        <dbReference type="Proteomes" id="UP000824681"/>
    </source>
</evidence>
<keyword evidence="4" id="KW-1185">Reference proteome</keyword>
<proteinExistence type="inferred from homology"/>
<sequence>MRYMLLFHHGEADEESVGAEAMADGMRAMASYAATLEQAGILVSGQVLRPSAGSTTLRLVDGEPRIQDGPFADTKEQLGGVIVIDVPDLDAALEWARQAPPLSWGAVEIRPGGMHIENGAWVPSWRTPS</sequence>
<gene>
    <name evidence="3" type="ORF">Nocox_16430</name>
</gene>
<reference evidence="3 4" key="1">
    <citation type="journal article" date="2021" name="ACS Chem. Biol.">
        <title>Genomic-Led Discovery of a Novel Glycopeptide Antibiotic by Nonomuraea coxensis DSM 45129.</title>
        <authorList>
            <person name="Yushchuk O."/>
            <person name="Vior N.M."/>
            <person name="Andreo-Vidal A."/>
            <person name="Berini F."/>
            <person name="Ruckert C."/>
            <person name="Busche T."/>
            <person name="Binda E."/>
            <person name="Kalinowski J."/>
            <person name="Truman A.W."/>
            <person name="Marinelli F."/>
        </authorList>
    </citation>
    <scope>NUCLEOTIDE SEQUENCE [LARGE SCALE GENOMIC DNA]</scope>
    <source>
        <strain evidence="3 4">DSM 45129</strain>
    </source>
</reference>
<dbReference type="SUPFAM" id="SSF54909">
    <property type="entry name" value="Dimeric alpha+beta barrel"/>
    <property type="match status" value="1"/>
</dbReference>
<comment type="similarity">
    <text evidence="1">Belongs to the YciI family.</text>
</comment>
<name>A0ABX8U186_9ACTN</name>